<dbReference type="Pfam" id="PF13413">
    <property type="entry name" value="HTH_25"/>
    <property type="match status" value="1"/>
</dbReference>
<keyword evidence="2" id="KW-0812">Transmembrane</keyword>
<evidence type="ECO:0008006" key="5">
    <source>
        <dbReference type="Google" id="ProtNLM"/>
    </source>
</evidence>
<keyword evidence="2" id="KW-1133">Transmembrane helix</keyword>
<dbReference type="InterPro" id="IPR001387">
    <property type="entry name" value="Cro/C1-type_HTH"/>
</dbReference>
<dbReference type="InterPro" id="IPR010982">
    <property type="entry name" value="Lambda_DNA-bd_dom_sf"/>
</dbReference>
<feature type="region of interest" description="Disordered" evidence="1">
    <location>
        <begin position="139"/>
        <end position="162"/>
    </location>
</feature>
<feature type="region of interest" description="Disordered" evidence="1">
    <location>
        <begin position="352"/>
        <end position="379"/>
    </location>
</feature>
<accession>A0A1L4CXA3</accession>
<evidence type="ECO:0000256" key="1">
    <source>
        <dbReference type="SAM" id="MobiDB-lite"/>
    </source>
</evidence>
<dbReference type="PANTHER" id="PTHR34475">
    <property type="match status" value="1"/>
</dbReference>
<keyword evidence="2" id="KW-0472">Membrane</keyword>
<feature type="transmembrane region" description="Helical" evidence="2">
    <location>
        <begin position="292"/>
        <end position="312"/>
    </location>
</feature>
<dbReference type="InterPro" id="IPR050400">
    <property type="entry name" value="Bact_Cytoskel_RodZ"/>
</dbReference>
<sequence length="469" mass="52132">MNMTQAAYQIDKNALGVTYETAALVGSRLRQAREMKRLSPSQVSARIKIRDRYIEAIEIGDWDVLPPGLNGRGLIRLYARELAVAIPEFEAFHHLQTVMIEKQSESLMASVSKKSKYNPAAEESAEVIRSISRSDFKKNSNYDSSYESTPSSFDESHSLPNQTSKAYTRPVFNQRNTSTTPASIVTPNIYEVLGLEVEHNKTSHAKPEYETREVIHTKSNLPNAEPIKRNYSEVVSVPAAALEQEIKPSHVVVHQESSEVFQQIKKEVPFSFHKEPKKEAEPKKKLFELNPLQVVVVLGVAMVFIFVSLFLFSKNSNQIKETNLSAKQIESDIGESEPLSNSLVNSNIPATTKDAKAAEYPPQTQTVAEKGKNENASSPQKVSNVLEVERIAKLNIISKVNLTIEADGQQIFSGIHGSGVLDVPFKNNAEIVISDASKVNLIYEGIDHGALGYAGRKRKIILNARPYVE</sequence>
<dbReference type="GO" id="GO:0003677">
    <property type="term" value="F:DNA binding"/>
    <property type="evidence" value="ECO:0007669"/>
    <property type="project" value="InterPro"/>
</dbReference>
<dbReference type="RefSeq" id="WP_148696290.1">
    <property type="nucleotide sequence ID" value="NZ_CP017834.1"/>
</dbReference>
<evidence type="ECO:0000313" key="4">
    <source>
        <dbReference type="Proteomes" id="UP000184731"/>
    </source>
</evidence>
<evidence type="ECO:0000313" key="3">
    <source>
        <dbReference type="EMBL" id="APJ02581.1"/>
    </source>
</evidence>
<dbReference type="KEGG" id="saqi:AXG55_00980"/>
<keyword evidence="4" id="KW-1185">Reference proteome</keyword>
<reference evidence="3 4" key="1">
    <citation type="submission" date="2016-10" db="EMBL/GenBank/DDBJ databases">
        <title>Silvanigrella aquatica sp. nov., isolated from a freshwater lake located in the Black Forest, Germany, description of Silvanigrellaceae fam. nov., Silvanigrellales ord. nov., reclassification of the order Bdellovibrionales in the class Oligoflexia, reclassification of the families Bacteriovoracaceae and Halobacteriovoraceae in the new order Bacteriovoracales ord. nov., and reclassification of the family Pseudobacteriovoracaceae in the order Oligoflexiales.</title>
        <authorList>
            <person name="Hahn M.W."/>
            <person name="Schmidt J."/>
            <person name="Koll U."/>
            <person name="Rohde M."/>
            <person name="Verbag S."/>
            <person name="Pitt A."/>
            <person name="Nakai R."/>
            <person name="Naganuma T."/>
            <person name="Lang E."/>
        </authorList>
    </citation>
    <scope>NUCLEOTIDE SEQUENCE [LARGE SCALE GENOMIC DNA]</scope>
    <source>
        <strain evidence="3 4">MWH-Nonnen-W8red</strain>
    </source>
</reference>
<evidence type="ECO:0000256" key="2">
    <source>
        <dbReference type="SAM" id="Phobius"/>
    </source>
</evidence>
<dbReference type="OrthoDB" id="8561330at2"/>
<gene>
    <name evidence="3" type="ORF">AXG55_00980</name>
</gene>
<dbReference type="STRING" id="1915309.AXG55_00980"/>
<dbReference type="AlphaFoldDB" id="A0A1L4CXA3"/>
<organism evidence="3 4">
    <name type="scientific">Silvanigrella aquatica</name>
    <dbReference type="NCBI Taxonomy" id="1915309"/>
    <lineage>
        <taxon>Bacteria</taxon>
        <taxon>Pseudomonadati</taxon>
        <taxon>Bdellovibrionota</taxon>
        <taxon>Oligoflexia</taxon>
        <taxon>Silvanigrellales</taxon>
        <taxon>Silvanigrellaceae</taxon>
        <taxon>Silvanigrella</taxon>
    </lineage>
</organism>
<dbReference type="CDD" id="cd00093">
    <property type="entry name" value="HTH_XRE"/>
    <property type="match status" value="1"/>
</dbReference>
<dbReference type="Gene3D" id="1.10.260.40">
    <property type="entry name" value="lambda repressor-like DNA-binding domains"/>
    <property type="match status" value="1"/>
</dbReference>
<proteinExistence type="predicted"/>
<dbReference type="Proteomes" id="UP000184731">
    <property type="component" value="Chromosome"/>
</dbReference>
<protein>
    <recommendedName>
        <fullName evidence="5">DUF4115 domain-containing protein</fullName>
    </recommendedName>
</protein>
<dbReference type="PANTHER" id="PTHR34475:SF1">
    <property type="entry name" value="CYTOSKELETON PROTEIN RODZ"/>
    <property type="match status" value="1"/>
</dbReference>
<name>A0A1L4CXA3_9BACT</name>
<feature type="compositionally biased region" description="Polar residues" evidence="1">
    <location>
        <begin position="141"/>
        <end position="162"/>
    </location>
</feature>
<dbReference type="EMBL" id="CP017834">
    <property type="protein sequence ID" value="APJ02581.1"/>
    <property type="molecule type" value="Genomic_DNA"/>
</dbReference>